<feature type="chain" id="PRO_5032883910" evidence="3">
    <location>
        <begin position="22"/>
        <end position="362"/>
    </location>
</feature>
<comment type="caution">
    <text evidence="4">The sequence shown here is derived from an EMBL/GenBank/DDBJ whole genome shotgun (WGS) entry which is preliminary data.</text>
</comment>
<keyword evidence="3" id="KW-0732">Signal</keyword>
<dbReference type="GO" id="GO:0055087">
    <property type="term" value="C:Ski complex"/>
    <property type="evidence" value="ECO:0007669"/>
    <property type="project" value="InterPro"/>
</dbReference>
<name>A0A834CCI2_ORYME</name>
<keyword evidence="2" id="KW-0802">TPR repeat</keyword>
<keyword evidence="1" id="KW-0677">Repeat</keyword>
<accession>A0A834CCI2</accession>
<dbReference type="InterPro" id="IPR011990">
    <property type="entry name" value="TPR-like_helical_dom_sf"/>
</dbReference>
<dbReference type="PANTHER" id="PTHR15704:SF7">
    <property type="entry name" value="SUPERKILLER COMPLEX PROTEIN 3"/>
    <property type="match status" value="1"/>
</dbReference>
<evidence type="ECO:0000313" key="5">
    <source>
        <dbReference type="Proteomes" id="UP000646548"/>
    </source>
</evidence>
<reference evidence="4" key="1">
    <citation type="journal article" name="BMC Genomics">
        <title>Long-read sequencing and de novo genome assembly of marine medaka (Oryzias melastigma).</title>
        <authorList>
            <person name="Liang P."/>
            <person name="Saqib H.S.A."/>
            <person name="Ni X."/>
            <person name="Shen Y."/>
        </authorList>
    </citation>
    <scope>NUCLEOTIDE SEQUENCE</scope>
    <source>
        <strain evidence="4">Bigg-433</strain>
    </source>
</reference>
<organism evidence="4 5">
    <name type="scientific">Oryzias melastigma</name>
    <name type="common">Marine medaka</name>
    <dbReference type="NCBI Taxonomy" id="30732"/>
    <lineage>
        <taxon>Eukaryota</taxon>
        <taxon>Metazoa</taxon>
        <taxon>Chordata</taxon>
        <taxon>Craniata</taxon>
        <taxon>Vertebrata</taxon>
        <taxon>Euteleostomi</taxon>
        <taxon>Actinopterygii</taxon>
        <taxon>Neopterygii</taxon>
        <taxon>Teleostei</taxon>
        <taxon>Neoteleostei</taxon>
        <taxon>Acanthomorphata</taxon>
        <taxon>Ovalentaria</taxon>
        <taxon>Atherinomorphae</taxon>
        <taxon>Beloniformes</taxon>
        <taxon>Adrianichthyidae</taxon>
        <taxon>Oryziinae</taxon>
        <taxon>Oryzias</taxon>
    </lineage>
</organism>
<dbReference type="InterPro" id="IPR039226">
    <property type="entry name" value="Ski3/TTC37"/>
</dbReference>
<dbReference type="Gene3D" id="1.25.40.10">
    <property type="entry name" value="Tetratricopeptide repeat domain"/>
    <property type="match status" value="1"/>
</dbReference>
<dbReference type="PANTHER" id="PTHR15704">
    <property type="entry name" value="SUPERKILLER 3 PROTEIN-RELATED"/>
    <property type="match status" value="1"/>
</dbReference>
<evidence type="ECO:0000256" key="3">
    <source>
        <dbReference type="SAM" id="SignalP"/>
    </source>
</evidence>
<evidence type="ECO:0000256" key="1">
    <source>
        <dbReference type="ARBA" id="ARBA00022737"/>
    </source>
</evidence>
<evidence type="ECO:0000256" key="2">
    <source>
        <dbReference type="ARBA" id="ARBA00022803"/>
    </source>
</evidence>
<dbReference type="Proteomes" id="UP000646548">
    <property type="component" value="Unassembled WGS sequence"/>
</dbReference>
<dbReference type="EMBL" id="WKFB01000369">
    <property type="protein sequence ID" value="KAF6725214.1"/>
    <property type="molecule type" value="Genomic_DNA"/>
</dbReference>
<evidence type="ECO:0000313" key="4">
    <source>
        <dbReference type="EMBL" id="KAF6725214.1"/>
    </source>
</evidence>
<gene>
    <name evidence="4" type="ORF">FQA47_018171</name>
</gene>
<protein>
    <submittedName>
        <fullName evidence="4">Tetratricopeptide repeat protein 37</fullName>
    </submittedName>
</protein>
<dbReference type="AlphaFoldDB" id="A0A834CCI2"/>
<dbReference type="GO" id="GO:0006401">
    <property type="term" value="P:RNA catabolic process"/>
    <property type="evidence" value="ECO:0007669"/>
    <property type="project" value="InterPro"/>
</dbReference>
<sequence length="362" mass="39642">MLKEPISESLLCLCALGLVHSDATLAAAALTELLKQDSTSGSVVEQQCLLTCSLLALQGNYIAVQREASRAVHRNPGNSSLWALLSRVIPQFYPRKANGGAVAGYVACLASMTQGKRALLFSGLNQLASGKHSGEEKLKNALKTIQRAVLLCPDDPAAWAALMAACHTENTSCYLSGSAPCRQSLEHTLMSVVSMKGSERLSPEHPAVMLSLRQWLADVYRSQGLLVQAVMAYRQSLQLASQLGVHSYQVGIPGNDWKDLVMEATTEVLKLGSFPVAHLFQALLQFVTKMTSRETRRLLERLVYTTSQDFPVTVAQVASWYLLRQLHAKNDQELIDVLLQHAKQKGDQRLLRFHSLLTSSSS</sequence>
<proteinExistence type="predicted"/>
<dbReference type="SUPFAM" id="SSF48452">
    <property type="entry name" value="TPR-like"/>
    <property type="match status" value="1"/>
</dbReference>
<feature type="signal peptide" evidence="3">
    <location>
        <begin position="1"/>
        <end position="21"/>
    </location>
</feature>